<dbReference type="Pfam" id="PF17836">
    <property type="entry name" value="PglD_N"/>
    <property type="match status" value="1"/>
</dbReference>
<dbReference type="AlphaFoldDB" id="A0A1X7EAN6"/>
<protein>
    <submittedName>
        <fullName evidence="8">Radical SAM superfamily protein</fullName>
    </submittedName>
</protein>
<dbReference type="InterPro" id="IPR050377">
    <property type="entry name" value="Radical_SAM_PqqE_MftC-like"/>
</dbReference>
<dbReference type="SUPFAM" id="SSF102114">
    <property type="entry name" value="Radical SAM enzymes"/>
    <property type="match status" value="1"/>
</dbReference>
<keyword evidence="9" id="KW-1185">Reference proteome</keyword>
<dbReference type="InterPro" id="IPR029063">
    <property type="entry name" value="SAM-dependent_MTases_sf"/>
</dbReference>
<reference evidence="9" key="1">
    <citation type="submission" date="2017-04" db="EMBL/GenBank/DDBJ databases">
        <authorList>
            <person name="Varghese N."/>
            <person name="Submissions S."/>
        </authorList>
    </citation>
    <scope>NUCLEOTIDE SEQUENCE [LARGE SCALE GENOMIC DNA]</scope>
    <source>
        <strain evidence="9">K3S</strain>
    </source>
</reference>
<keyword evidence="5" id="KW-0411">Iron-sulfur</keyword>
<dbReference type="EMBL" id="FWZU01000004">
    <property type="protein sequence ID" value="SMF30457.1"/>
    <property type="molecule type" value="Genomic_DNA"/>
</dbReference>
<dbReference type="Proteomes" id="UP000192906">
    <property type="component" value="Unassembled WGS sequence"/>
</dbReference>
<feature type="domain" description="Radical SAM core" evidence="6">
    <location>
        <begin position="136"/>
        <end position="278"/>
    </location>
</feature>
<dbReference type="InterPro" id="IPR013785">
    <property type="entry name" value="Aldolase_TIM"/>
</dbReference>
<evidence type="ECO:0000256" key="5">
    <source>
        <dbReference type="ARBA" id="ARBA00023014"/>
    </source>
</evidence>
<evidence type="ECO:0000313" key="9">
    <source>
        <dbReference type="Proteomes" id="UP000192906"/>
    </source>
</evidence>
<sequence length="419" mass="47297">MKFQERSVRSIPSNTNIAIYGAGEFGRTVKEHLEQRGQGNHVTCFFDSFGEGEFCGLPVVNIHRIGKETFDFDVVVVASDFSKEIVENLYSQKITNYIIINKVEFFNRDLSISEFNGMQHRRMQSRNYLPNRVLIQLSSVCNLKCKMCPHGEWTIDKPFMDKDVFLRVLEECKKNDVSNITLGSSRGESLLHKNFFEFSRIASEKDFNMYFSTNAVLLNSGNIDELLESGFSAIDISFCGSDKKSYESVYVGASFEHAVECLLALKEKTLKMRNPPLVSVRGTVIDNDNNARDRNILFLKELGYSDSEISISLADNFAGGSNLGIYYPLIEINTLLPIDDHALTLCTGLDAWVVYTDGLVGPCGCRNYRKLNILGNIRTGEFADMAKSEINTSLIESFVSGNVRHLDLCRKCDLPYRRA</sequence>
<accession>A0A1X7EAN6</accession>
<dbReference type="PANTHER" id="PTHR11228:SF34">
    <property type="entry name" value="TUNGSTEN-CONTAINING ALDEHYDE FERREDOXIN OXIDOREDUCTASE COFACTOR MODIFYING PROTEIN"/>
    <property type="match status" value="1"/>
</dbReference>
<dbReference type="STRING" id="1519643.SAMN06295933_2836"/>
<dbReference type="RefSeq" id="WP_170921433.1">
    <property type="nucleotide sequence ID" value="NZ_FWZU01000004.1"/>
</dbReference>
<feature type="domain" description="PglD N-terminal" evidence="7">
    <location>
        <begin position="16"/>
        <end position="70"/>
    </location>
</feature>
<comment type="cofactor">
    <cofactor evidence="1">
        <name>[4Fe-4S] cluster</name>
        <dbReference type="ChEBI" id="CHEBI:49883"/>
    </cofactor>
</comment>
<evidence type="ECO:0000256" key="3">
    <source>
        <dbReference type="ARBA" id="ARBA00022723"/>
    </source>
</evidence>
<dbReference type="Pfam" id="PF04055">
    <property type="entry name" value="Radical_SAM"/>
    <property type="match status" value="1"/>
</dbReference>
<dbReference type="CDD" id="cd01335">
    <property type="entry name" value="Radical_SAM"/>
    <property type="match status" value="1"/>
</dbReference>
<dbReference type="SFLD" id="SFLDG01067">
    <property type="entry name" value="SPASM/twitch_domain_containing"/>
    <property type="match status" value="1"/>
</dbReference>
<dbReference type="PANTHER" id="PTHR11228">
    <property type="entry name" value="RADICAL SAM DOMAIN PROTEIN"/>
    <property type="match status" value="1"/>
</dbReference>
<evidence type="ECO:0000256" key="1">
    <source>
        <dbReference type="ARBA" id="ARBA00001966"/>
    </source>
</evidence>
<gene>
    <name evidence="8" type="ORF">SAMN06295933_2836</name>
</gene>
<evidence type="ECO:0000256" key="4">
    <source>
        <dbReference type="ARBA" id="ARBA00023004"/>
    </source>
</evidence>
<dbReference type="InterPro" id="IPR041561">
    <property type="entry name" value="PglD_N"/>
</dbReference>
<dbReference type="Gene3D" id="3.20.20.70">
    <property type="entry name" value="Aldolase class I"/>
    <property type="match status" value="1"/>
</dbReference>
<dbReference type="SFLD" id="SFLDS00029">
    <property type="entry name" value="Radical_SAM"/>
    <property type="match status" value="1"/>
</dbReference>
<organism evidence="8 9">
    <name type="scientific">Desulfovibrio gilichinskyi</name>
    <dbReference type="NCBI Taxonomy" id="1519643"/>
    <lineage>
        <taxon>Bacteria</taxon>
        <taxon>Pseudomonadati</taxon>
        <taxon>Thermodesulfobacteriota</taxon>
        <taxon>Desulfovibrionia</taxon>
        <taxon>Desulfovibrionales</taxon>
        <taxon>Desulfovibrionaceae</taxon>
        <taxon>Desulfovibrio</taxon>
    </lineage>
</organism>
<evidence type="ECO:0000313" key="8">
    <source>
        <dbReference type="EMBL" id="SMF30457.1"/>
    </source>
</evidence>
<dbReference type="InterPro" id="IPR007197">
    <property type="entry name" value="rSAM"/>
</dbReference>
<keyword evidence="4" id="KW-0408">Iron</keyword>
<dbReference type="GO" id="GO:0003824">
    <property type="term" value="F:catalytic activity"/>
    <property type="evidence" value="ECO:0007669"/>
    <property type="project" value="InterPro"/>
</dbReference>
<evidence type="ECO:0000259" key="6">
    <source>
        <dbReference type="Pfam" id="PF04055"/>
    </source>
</evidence>
<keyword evidence="2" id="KW-0949">S-adenosyl-L-methionine</keyword>
<dbReference type="GO" id="GO:0046872">
    <property type="term" value="F:metal ion binding"/>
    <property type="evidence" value="ECO:0007669"/>
    <property type="project" value="UniProtKB-KW"/>
</dbReference>
<dbReference type="InterPro" id="IPR058240">
    <property type="entry name" value="rSAM_sf"/>
</dbReference>
<dbReference type="GO" id="GO:0051536">
    <property type="term" value="F:iron-sulfur cluster binding"/>
    <property type="evidence" value="ECO:0007669"/>
    <property type="project" value="UniProtKB-KW"/>
</dbReference>
<dbReference type="SUPFAM" id="SSF53335">
    <property type="entry name" value="S-adenosyl-L-methionine-dependent methyltransferases"/>
    <property type="match status" value="1"/>
</dbReference>
<name>A0A1X7EAN6_9BACT</name>
<evidence type="ECO:0000259" key="7">
    <source>
        <dbReference type="Pfam" id="PF17836"/>
    </source>
</evidence>
<evidence type="ECO:0000256" key="2">
    <source>
        <dbReference type="ARBA" id="ARBA00022691"/>
    </source>
</evidence>
<proteinExistence type="predicted"/>
<dbReference type="Gene3D" id="3.40.50.720">
    <property type="entry name" value="NAD(P)-binding Rossmann-like Domain"/>
    <property type="match status" value="1"/>
</dbReference>
<keyword evidence="3" id="KW-0479">Metal-binding</keyword>